<dbReference type="InterPro" id="IPR001680">
    <property type="entry name" value="WD40_rpt"/>
</dbReference>
<feature type="repeat" description="WD" evidence="5">
    <location>
        <begin position="293"/>
        <end position="328"/>
    </location>
</feature>
<name>A0A0L0DML8_THETB</name>
<dbReference type="SMART" id="SM00320">
    <property type="entry name" value="WD40"/>
    <property type="match status" value="3"/>
</dbReference>
<dbReference type="PROSITE" id="PS50294">
    <property type="entry name" value="WD_REPEATS_REGION"/>
    <property type="match status" value="1"/>
</dbReference>
<keyword evidence="8" id="KW-1185">Reference proteome</keyword>
<dbReference type="InterPro" id="IPR019775">
    <property type="entry name" value="WD40_repeat_CS"/>
</dbReference>
<evidence type="ECO:0000256" key="2">
    <source>
        <dbReference type="ARBA" id="ARBA00022490"/>
    </source>
</evidence>
<accession>A0A0L0DML8</accession>
<evidence type="ECO:0000256" key="1">
    <source>
        <dbReference type="ARBA" id="ARBA00004496"/>
    </source>
</evidence>
<dbReference type="PANTHER" id="PTHR46853">
    <property type="entry name" value="METHYLOSOME PROTEIN 50"/>
    <property type="match status" value="1"/>
</dbReference>
<proteinExistence type="predicted"/>
<dbReference type="PROSITE" id="PS00678">
    <property type="entry name" value="WD_REPEATS_1"/>
    <property type="match status" value="1"/>
</dbReference>
<evidence type="ECO:0000256" key="4">
    <source>
        <dbReference type="ARBA" id="ARBA00022737"/>
    </source>
</evidence>
<comment type="subcellular location">
    <subcellularLocation>
        <location evidence="1">Cytoplasm</location>
    </subcellularLocation>
</comment>
<organism evidence="7 8">
    <name type="scientific">Thecamonas trahens ATCC 50062</name>
    <dbReference type="NCBI Taxonomy" id="461836"/>
    <lineage>
        <taxon>Eukaryota</taxon>
        <taxon>Apusozoa</taxon>
        <taxon>Apusomonadida</taxon>
        <taxon>Apusomonadidae</taxon>
        <taxon>Thecamonas</taxon>
    </lineage>
</organism>
<keyword evidence="4" id="KW-0677">Repeat</keyword>
<dbReference type="Proteomes" id="UP000054408">
    <property type="component" value="Unassembled WGS sequence"/>
</dbReference>
<evidence type="ECO:0000256" key="5">
    <source>
        <dbReference type="PROSITE-ProRule" id="PRU00221"/>
    </source>
</evidence>
<keyword evidence="2" id="KW-0963">Cytoplasm</keyword>
<dbReference type="GeneID" id="25567379"/>
<dbReference type="PANTHER" id="PTHR46853:SF1">
    <property type="entry name" value="METHYLOSOME PROTEIN 50"/>
    <property type="match status" value="1"/>
</dbReference>
<evidence type="ECO:0000313" key="7">
    <source>
        <dbReference type="EMBL" id="KNC53271.1"/>
    </source>
</evidence>
<feature type="compositionally biased region" description="Low complexity" evidence="6">
    <location>
        <begin position="654"/>
        <end position="671"/>
    </location>
</feature>
<dbReference type="Gene3D" id="2.130.10.10">
    <property type="entry name" value="YVTN repeat-like/Quinoprotein amine dehydrogenase"/>
    <property type="match status" value="1"/>
</dbReference>
<dbReference type="STRING" id="461836.A0A0L0DML8"/>
<sequence>MHLGGGTALSLHGSFLPGPPLAATTGSAGVAAHPSGLVAVAGGRVLSLNQPLPLPPLSAPAPLEGVHAVAAVSLRTPDPLGGPLAWSHALLAAPLAASPSIAVVGIDDVLAAAATAPLSSSSATAHTVGIRDSTSLPGAQPRSVLGGTDGRGSGASTSSRRRSRRGGNSKQGNDGSTLPAVAPRLWLEPSGGSEMGLSPFRAVAAAPAPQGTDPLFAALHGGTVLVWAVGDGRGALQAGITVSKAPNLCVDWSPLSRDVLAVAGVSGSIKLVDLRASEGLSWRAATAHGGKSVTSLAWSPLVPSWLASAGDDGAVRVWDVRRSTRPVLDLAAASLPGPPTCLAWSPSHADHLGVGTLDGSVAVLSLARPPHFTIADASLGPLSAFPVCALAAACTLPEAYHAVTLSGELISFALDEMTLAALAEPGAEVGLARYAGSGSASDIATAVYGRKFDEGFRAIADGAARLQARHRTSDAGALLDLCVPRTAPGVFDEGNEGALDDDEARAAFGSDLVSFTFNVPPNFPSRMASLPSRGTREALARLNLSLRLHSWVAAEDVAALLGALDTIVNATSEALAGKTALRIPVATLVDIVDVLAAAGKHVASLDFGLRLAAEFETHGRWPEFVPLAEALLTPTIYDAELAPLGGADVAGEETPAAASSSSTTTSTLRLPTTTQTLRKPRSVVPEAQVAGAVSPRSFRAADDTEVAKHTVALSGALESAKFVVSQLKLERSLRLALDTPNWADAVVDLVDSSGVQAHTLLSIRVLEAYLQALMIRQQSGMAFVFASRIAHKLADFVSGLALWAYVDNHIVPGLERAVELAVELAGESKDPDAVVDVVIDVVYIVYQLEEATDNAARIAGWIDKLSESLENALEALCMQSSEAEEEAVLIAKDLIEDRSGERPRQHA</sequence>
<feature type="region of interest" description="Disordered" evidence="6">
    <location>
        <begin position="121"/>
        <end position="182"/>
    </location>
</feature>
<evidence type="ECO:0000256" key="3">
    <source>
        <dbReference type="ARBA" id="ARBA00022574"/>
    </source>
</evidence>
<gene>
    <name evidence="7" type="ORF">AMSG_08762</name>
</gene>
<dbReference type="InterPro" id="IPR015943">
    <property type="entry name" value="WD40/YVTN_repeat-like_dom_sf"/>
</dbReference>
<dbReference type="GO" id="GO:0034709">
    <property type="term" value="C:methylosome"/>
    <property type="evidence" value="ECO:0007669"/>
    <property type="project" value="TreeGrafter"/>
</dbReference>
<dbReference type="SUPFAM" id="SSF50978">
    <property type="entry name" value="WD40 repeat-like"/>
    <property type="match status" value="1"/>
</dbReference>
<dbReference type="eggNOG" id="ENOG502QWT0">
    <property type="taxonomic scope" value="Eukaryota"/>
</dbReference>
<evidence type="ECO:0000313" key="8">
    <source>
        <dbReference type="Proteomes" id="UP000054408"/>
    </source>
</evidence>
<dbReference type="RefSeq" id="XP_013754535.1">
    <property type="nucleotide sequence ID" value="XM_013899081.1"/>
</dbReference>
<keyword evidence="3 5" id="KW-0853">WD repeat</keyword>
<dbReference type="OrthoDB" id="361494at2759"/>
<dbReference type="InterPro" id="IPR052139">
    <property type="entry name" value="Methylosome_Comp_WDR77"/>
</dbReference>
<protein>
    <submittedName>
        <fullName evidence="7">Uncharacterized protein</fullName>
    </submittedName>
</protein>
<dbReference type="AlphaFoldDB" id="A0A0L0DML8"/>
<dbReference type="PROSITE" id="PS50082">
    <property type="entry name" value="WD_REPEATS_2"/>
    <property type="match status" value="1"/>
</dbReference>
<dbReference type="EMBL" id="GL349480">
    <property type="protein sequence ID" value="KNC53271.1"/>
    <property type="molecule type" value="Genomic_DNA"/>
</dbReference>
<dbReference type="InterPro" id="IPR036322">
    <property type="entry name" value="WD40_repeat_dom_sf"/>
</dbReference>
<evidence type="ECO:0000256" key="6">
    <source>
        <dbReference type="SAM" id="MobiDB-lite"/>
    </source>
</evidence>
<feature type="region of interest" description="Disordered" evidence="6">
    <location>
        <begin position="650"/>
        <end position="671"/>
    </location>
</feature>
<reference evidence="7 8" key="1">
    <citation type="submission" date="2010-05" db="EMBL/GenBank/DDBJ databases">
        <title>The Genome Sequence of Thecamonas trahens ATCC 50062.</title>
        <authorList>
            <consortium name="The Broad Institute Genome Sequencing Platform"/>
            <person name="Russ C."/>
            <person name="Cuomo C."/>
            <person name="Shea T."/>
            <person name="Young S.K."/>
            <person name="Zeng Q."/>
            <person name="Koehrsen M."/>
            <person name="Haas B."/>
            <person name="Borodovsky M."/>
            <person name="Guigo R."/>
            <person name="Alvarado L."/>
            <person name="Berlin A."/>
            <person name="Bochicchio J."/>
            <person name="Borenstein D."/>
            <person name="Chapman S."/>
            <person name="Chen Z."/>
            <person name="Freedman E."/>
            <person name="Gellesch M."/>
            <person name="Goldberg J."/>
            <person name="Griggs A."/>
            <person name="Gujja S."/>
            <person name="Heilman E."/>
            <person name="Heiman D."/>
            <person name="Hepburn T."/>
            <person name="Howarth C."/>
            <person name="Jen D."/>
            <person name="Larson L."/>
            <person name="Mehta T."/>
            <person name="Park D."/>
            <person name="Pearson M."/>
            <person name="Roberts A."/>
            <person name="Saif S."/>
            <person name="Shenoy N."/>
            <person name="Sisk P."/>
            <person name="Stolte C."/>
            <person name="Sykes S."/>
            <person name="Thomson T."/>
            <person name="Walk T."/>
            <person name="White J."/>
            <person name="Yandava C."/>
            <person name="Burger G."/>
            <person name="Gray M.W."/>
            <person name="Holland P.W.H."/>
            <person name="King N."/>
            <person name="Lang F.B.F."/>
            <person name="Roger A.J."/>
            <person name="Ruiz-Trillo I."/>
            <person name="Lander E."/>
            <person name="Nusbaum C."/>
        </authorList>
    </citation>
    <scope>NUCLEOTIDE SEQUENCE [LARGE SCALE GENOMIC DNA]</scope>
    <source>
        <strain evidence="7 8">ATCC 50062</strain>
    </source>
</reference>